<keyword evidence="7" id="KW-1185">Reference proteome</keyword>
<keyword evidence="5" id="KW-0325">Glycoprotein</keyword>
<dbReference type="GO" id="GO:0006508">
    <property type="term" value="P:proteolysis"/>
    <property type="evidence" value="ECO:0007669"/>
    <property type="project" value="UniProtKB-KW"/>
</dbReference>
<reference evidence="8" key="1">
    <citation type="submission" date="2025-08" db="UniProtKB">
        <authorList>
            <consortium name="RefSeq"/>
        </authorList>
    </citation>
    <scope>IDENTIFICATION</scope>
    <source>
        <strain evidence="8">15085-1641.00</strain>
        <tissue evidence="8">Whole body</tissue>
    </source>
</reference>
<gene>
    <name evidence="8" type="primary">LOC111596206</name>
</gene>
<dbReference type="KEGG" id="dhe:111596206"/>
<dbReference type="GO" id="GO:0070008">
    <property type="term" value="F:serine-type exopeptidase activity"/>
    <property type="evidence" value="ECO:0007669"/>
    <property type="project" value="InterPro"/>
</dbReference>
<evidence type="ECO:0000256" key="4">
    <source>
        <dbReference type="ARBA" id="ARBA00022801"/>
    </source>
</evidence>
<dbReference type="SUPFAM" id="SSF53474">
    <property type="entry name" value="alpha/beta-Hydrolases"/>
    <property type="match status" value="1"/>
</dbReference>
<evidence type="ECO:0000256" key="6">
    <source>
        <dbReference type="SAM" id="SignalP"/>
    </source>
</evidence>
<evidence type="ECO:0000256" key="2">
    <source>
        <dbReference type="ARBA" id="ARBA00022670"/>
    </source>
</evidence>
<dbReference type="InterPro" id="IPR029058">
    <property type="entry name" value="AB_hydrolase_fold"/>
</dbReference>
<evidence type="ECO:0000256" key="5">
    <source>
        <dbReference type="ARBA" id="ARBA00023180"/>
    </source>
</evidence>
<dbReference type="OrthoDB" id="1735038at2759"/>
<dbReference type="PANTHER" id="PTHR11010">
    <property type="entry name" value="PROTEASE S28 PRO-X CARBOXYPEPTIDASE-RELATED"/>
    <property type="match status" value="1"/>
</dbReference>
<keyword evidence="4" id="KW-0378">Hydrolase</keyword>
<keyword evidence="2 8" id="KW-0645">Protease</keyword>
<accession>A0A6J1LMR2</accession>
<dbReference type="InterPro" id="IPR008758">
    <property type="entry name" value="Peptidase_S28"/>
</dbReference>
<keyword evidence="3 6" id="KW-0732">Signal</keyword>
<evidence type="ECO:0000256" key="3">
    <source>
        <dbReference type="ARBA" id="ARBA00022729"/>
    </source>
</evidence>
<sequence length="478" mass="54370">MLFLRLVSVALVALASQANSVEGKKDVPVFVKTLKGMNRGPPLRMVTRELTGEEKWITQPLDHFDETNTETFEMRYFINDEFQTEGSPIFIFLGGESTASRHFISMGHWYDMAKEHKGVLIQTEHRYYGRSVPTQTMSLEDLKYLHVKQALADVANFIETFKSQNEQLSKSKVVLAGGSYSATMAVWFKRLYPDLVVGSWASSAPLFAKVDFYEYKEVVGRAFRELGGEKCYNRIQKGIADLEAMFESKRAAEALAMLRICSNFDHESDLDLWNLFGSISNVFSSVAQYQSTGDIEYYCDYILSWNDDATAIANFVYWAWDYPTCIDARYQETVDYLLEGITYFDSSRPWYYQTCNEYGWYQSSRSSNQPFGSNFPATFYIELCKDVFSSDYGNDKIQANTAQTNKDFGGLSPNVENVYMTHGDLDPWNAIGQGVSEGATVIPKSSHCTDFDSISSSDSVEMRASKERIAELIRQWLA</sequence>
<dbReference type="Proteomes" id="UP000504633">
    <property type="component" value="Unplaced"/>
</dbReference>
<organism evidence="7 8">
    <name type="scientific">Drosophila hydei</name>
    <name type="common">Fruit fly</name>
    <dbReference type="NCBI Taxonomy" id="7224"/>
    <lineage>
        <taxon>Eukaryota</taxon>
        <taxon>Metazoa</taxon>
        <taxon>Ecdysozoa</taxon>
        <taxon>Arthropoda</taxon>
        <taxon>Hexapoda</taxon>
        <taxon>Insecta</taxon>
        <taxon>Pterygota</taxon>
        <taxon>Neoptera</taxon>
        <taxon>Endopterygota</taxon>
        <taxon>Diptera</taxon>
        <taxon>Brachycera</taxon>
        <taxon>Muscomorpha</taxon>
        <taxon>Ephydroidea</taxon>
        <taxon>Drosophilidae</taxon>
        <taxon>Drosophila</taxon>
    </lineage>
</organism>
<name>A0A6J1LMR2_DROHY</name>
<feature type="chain" id="PRO_5026841461" evidence="6">
    <location>
        <begin position="24"/>
        <end position="478"/>
    </location>
</feature>
<dbReference type="AlphaFoldDB" id="A0A6J1LMR2"/>
<dbReference type="OMA" id="NDYIDSQ"/>
<dbReference type="Gene3D" id="1.20.120.980">
    <property type="entry name" value="Serine carboxypeptidase S28, SKS domain"/>
    <property type="match status" value="1"/>
</dbReference>
<dbReference type="Pfam" id="PF05577">
    <property type="entry name" value="Peptidase_S28"/>
    <property type="match status" value="1"/>
</dbReference>
<protein>
    <submittedName>
        <fullName evidence="8">Serine protease K12H4.7</fullName>
    </submittedName>
</protein>
<feature type="signal peptide" evidence="6">
    <location>
        <begin position="1"/>
        <end position="23"/>
    </location>
</feature>
<dbReference type="GO" id="GO:0008239">
    <property type="term" value="F:dipeptidyl-peptidase activity"/>
    <property type="evidence" value="ECO:0007669"/>
    <property type="project" value="TreeGrafter"/>
</dbReference>
<dbReference type="Gene3D" id="3.40.50.1820">
    <property type="entry name" value="alpha/beta hydrolase"/>
    <property type="match status" value="1"/>
</dbReference>
<proteinExistence type="inferred from homology"/>
<dbReference type="RefSeq" id="XP_023166087.2">
    <property type="nucleotide sequence ID" value="XM_023310319.2"/>
</dbReference>
<dbReference type="GeneID" id="111596206"/>
<dbReference type="InterPro" id="IPR042269">
    <property type="entry name" value="Ser_carbopepase_S28_SKS"/>
</dbReference>
<evidence type="ECO:0000256" key="1">
    <source>
        <dbReference type="ARBA" id="ARBA00011079"/>
    </source>
</evidence>
<comment type="similarity">
    <text evidence="1">Belongs to the peptidase S28 family.</text>
</comment>
<evidence type="ECO:0000313" key="7">
    <source>
        <dbReference type="Proteomes" id="UP000504633"/>
    </source>
</evidence>
<dbReference type="PANTHER" id="PTHR11010:SF5">
    <property type="entry name" value="RE36938P-RELATED"/>
    <property type="match status" value="1"/>
</dbReference>
<evidence type="ECO:0000313" key="8">
    <source>
        <dbReference type="RefSeq" id="XP_023166087.2"/>
    </source>
</evidence>